<evidence type="ECO:0000313" key="3">
    <source>
        <dbReference type="EMBL" id="KAJ8983211.1"/>
    </source>
</evidence>
<dbReference type="Pfam" id="PF00379">
    <property type="entry name" value="Chitin_bind_4"/>
    <property type="match status" value="1"/>
</dbReference>
<organism evidence="3 4">
    <name type="scientific">Molorchus minor</name>
    <dbReference type="NCBI Taxonomy" id="1323400"/>
    <lineage>
        <taxon>Eukaryota</taxon>
        <taxon>Metazoa</taxon>
        <taxon>Ecdysozoa</taxon>
        <taxon>Arthropoda</taxon>
        <taxon>Hexapoda</taxon>
        <taxon>Insecta</taxon>
        <taxon>Pterygota</taxon>
        <taxon>Neoptera</taxon>
        <taxon>Endopterygota</taxon>
        <taxon>Coleoptera</taxon>
        <taxon>Polyphaga</taxon>
        <taxon>Cucujiformia</taxon>
        <taxon>Chrysomeloidea</taxon>
        <taxon>Cerambycidae</taxon>
        <taxon>Lamiinae</taxon>
        <taxon>Monochamini</taxon>
        <taxon>Molorchus</taxon>
    </lineage>
</organism>
<evidence type="ECO:0000256" key="1">
    <source>
        <dbReference type="ARBA" id="ARBA00022460"/>
    </source>
</evidence>
<keyword evidence="1 2" id="KW-0193">Cuticle</keyword>
<dbReference type="PRINTS" id="PR00947">
    <property type="entry name" value="CUTICLE"/>
</dbReference>
<dbReference type="PANTHER" id="PTHR10380:SF222">
    <property type="entry name" value="CUTICULAR PROTEIN 47EA"/>
    <property type="match status" value="1"/>
</dbReference>
<protein>
    <recommendedName>
        <fullName evidence="5">Endocuticle structural glycoprotein SgAbd-2</fullName>
    </recommendedName>
</protein>
<evidence type="ECO:0000313" key="4">
    <source>
        <dbReference type="Proteomes" id="UP001162164"/>
    </source>
</evidence>
<dbReference type="InterPro" id="IPR000618">
    <property type="entry name" value="Insect_cuticle"/>
</dbReference>
<name>A0ABQ9JXX7_9CUCU</name>
<dbReference type="EMBL" id="JAPWTJ010000089">
    <property type="protein sequence ID" value="KAJ8983211.1"/>
    <property type="molecule type" value="Genomic_DNA"/>
</dbReference>
<comment type="caution">
    <text evidence="3">The sequence shown here is derived from an EMBL/GenBank/DDBJ whole genome shotgun (WGS) entry which is preliminary data.</text>
</comment>
<feature type="non-terminal residue" evidence="3">
    <location>
        <position position="1"/>
    </location>
</feature>
<keyword evidence="4" id="KW-1185">Reference proteome</keyword>
<sequence length="179" mass="19063">VLPPPIELHLLDQLPLQDSTTPPSYSRSSVVPAAILRSNNENNGDGSYRFEYQTENKISQQEEGHLENAGSNQESSVVHGSYSYEAPDGQTITVQYVADENGFRASGDHIPTSPPIPAAIQKSLENNAAAVARTAGFPASSSSTVGASSTSLQGGLQQEVGRQYLAPVTRQPSGNGYRY</sequence>
<proteinExistence type="predicted"/>
<dbReference type="PANTHER" id="PTHR10380">
    <property type="entry name" value="CUTICLE PROTEIN"/>
    <property type="match status" value="1"/>
</dbReference>
<dbReference type="Proteomes" id="UP001162164">
    <property type="component" value="Unassembled WGS sequence"/>
</dbReference>
<dbReference type="PROSITE" id="PS00233">
    <property type="entry name" value="CHIT_BIND_RR_1"/>
    <property type="match status" value="1"/>
</dbReference>
<dbReference type="InterPro" id="IPR050468">
    <property type="entry name" value="Cuticle_Struct_Prot"/>
</dbReference>
<evidence type="ECO:0000256" key="2">
    <source>
        <dbReference type="PROSITE-ProRule" id="PRU00497"/>
    </source>
</evidence>
<gene>
    <name evidence="3" type="ORF">NQ317_016432</name>
</gene>
<reference evidence="3" key="1">
    <citation type="journal article" date="2023" name="Insect Mol. Biol.">
        <title>Genome sequencing provides insights into the evolution of gene families encoding plant cell wall-degrading enzymes in longhorned beetles.</title>
        <authorList>
            <person name="Shin N.R."/>
            <person name="Okamura Y."/>
            <person name="Kirsch R."/>
            <person name="Pauchet Y."/>
        </authorList>
    </citation>
    <scope>NUCLEOTIDE SEQUENCE</scope>
    <source>
        <strain evidence="3">MMC_N1</strain>
    </source>
</reference>
<accession>A0ABQ9JXX7</accession>
<dbReference type="InterPro" id="IPR031311">
    <property type="entry name" value="CHIT_BIND_RR_consensus"/>
</dbReference>
<dbReference type="PROSITE" id="PS51155">
    <property type="entry name" value="CHIT_BIND_RR_2"/>
    <property type="match status" value="1"/>
</dbReference>
<evidence type="ECO:0008006" key="5">
    <source>
        <dbReference type="Google" id="ProtNLM"/>
    </source>
</evidence>